<dbReference type="InterPro" id="IPR001041">
    <property type="entry name" value="2Fe-2S_ferredoxin-type"/>
</dbReference>
<dbReference type="SUPFAM" id="SSF54292">
    <property type="entry name" value="2Fe-2S ferredoxin-like"/>
    <property type="match status" value="1"/>
</dbReference>
<feature type="region of interest" description="Disordered" evidence="1">
    <location>
        <begin position="1"/>
        <end position="20"/>
    </location>
</feature>
<evidence type="ECO:0000259" key="2">
    <source>
        <dbReference type="PROSITE" id="PS51085"/>
    </source>
</evidence>
<sequence length="110" mass="12367">MTLMSSKYRDGLSQNSQQPDGRLLQNRMTVTLSHTGAQLSCPADSCNLLETLERHQVQIEYQCRSGYCGSCRLRLLKGEVCYSQQPLAFIQPNEILPCCCQPLGDIEIEL</sequence>
<accession>A0AAI8ZVE0</accession>
<dbReference type="InterPro" id="IPR012675">
    <property type="entry name" value="Beta-grasp_dom_sf"/>
</dbReference>
<dbReference type="NCBIfam" id="NF007985">
    <property type="entry name" value="PRK10713.1"/>
    <property type="match status" value="1"/>
</dbReference>
<comment type="caution">
    <text evidence="3">The sequence shown here is derived from an EMBL/GenBank/DDBJ whole genome shotgun (WGS) entry which is preliminary data.</text>
</comment>
<dbReference type="InterPro" id="IPR006058">
    <property type="entry name" value="2Fe2S_fd_BS"/>
</dbReference>
<dbReference type="Pfam" id="PF00111">
    <property type="entry name" value="Fer2"/>
    <property type="match status" value="1"/>
</dbReference>
<feature type="domain" description="2Fe-2S ferredoxin-type" evidence="2">
    <location>
        <begin position="26"/>
        <end position="110"/>
    </location>
</feature>
<dbReference type="AlphaFoldDB" id="A0AAI8ZVE0"/>
<dbReference type="InterPro" id="IPR036010">
    <property type="entry name" value="2Fe-2S_ferredoxin-like_sf"/>
</dbReference>
<dbReference type="GO" id="GO:0051537">
    <property type="term" value="F:2 iron, 2 sulfur cluster binding"/>
    <property type="evidence" value="ECO:0007669"/>
    <property type="project" value="InterPro"/>
</dbReference>
<gene>
    <name evidence="3" type="primary">ycbX_2</name>
    <name evidence="3" type="ORF">ERS008524_04412</name>
</gene>
<reference evidence="3 4" key="1">
    <citation type="submission" date="2015-03" db="EMBL/GenBank/DDBJ databases">
        <authorList>
            <consortium name="Pathogen Informatics"/>
            <person name="Murphy D."/>
        </authorList>
    </citation>
    <scope>NUCLEOTIDE SEQUENCE [LARGE SCALE GENOMIC DNA]</scope>
    <source>
        <strain evidence="3 4">3400/83</strain>
    </source>
</reference>
<proteinExistence type="predicted"/>
<dbReference type="Gene3D" id="3.10.20.30">
    <property type="match status" value="1"/>
</dbReference>
<evidence type="ECO:0000313" key="3">
    <source>
        <dbReference type="EMBL" id="CFR16045.1"/>
    </source>
</evidence>
<dbReference type="Proteomes" id="UP000046784">
    <property type="component" value="Unassembled WGS sequence"/>
</dbReference>
<name>A0AAI8ZVE0_YERFR</name>
<dbReference type="CDD" id="cd00207">
    <property type="entry name" value="fer2"/>
    <property type="match status" value="1"/>
</dbReference>
<dbReference type="PROSITE" id="PS51085">
    <property type="entry name" value="2FE2S_FER_2"/>
    <property type="match status" value="1"/>
</dbReference>
<evidence type="ECO:0000256" key="1">
    <source>
        <dbReference type="SAM" id="MobiDB-lite"/>
    </source>
</evidence>
<dbReference type="PROSITE" id="PS00197">
    <property type="entry name" value="2FE2S_FER_1"/>
    <property type="match status" value="1"/>
</dbReference>
<evidence type="ECO:0000313" key="4">
    <source>
        <dbReference type="Proteomes" id="UP000046784"/>
    </source>
</evidence>
<organism evidence="3 4">
    <name type="scientific">Yersinia frederiksenii</name>
    <dbReference type="NCBI Taxonomy" id="29484"/>
    <lineage>
        <taxon>Bacteria</taxon>
        <taxon>Pseudomonadati</taxon>
        <taxon>Pseudomonadota</taxon>
        <taxon>Gammaproteobacteria</taxon>
        <taxon>Enterobacterales</taxon>
        <taxon>Yersiniaceae</taxon>
        <taxon>Yersinia</taxon>
    </lineage>
</organism>
<dbReference type="EMBL" id="CGCB01000058">
    <property type="protein sequence ID" value="CFR16045.1"/>
    <property type="molecule type" value="Genomic_DNA"/>
</dbReference>
<protein>
    <submittedName>
        <fullName evidence="3">2Fe-2S ferredoxin YfaE</fullName>
    </submittedName>
</protein>